<evidence type="ECO:0000259" key="6">
    <source>
        <dbReference type="Pfam" id="PF08548"/>
    </source>
</evidence>
<dbReference type="SUPFAM" id="SSF51120">
    <property type="entry name" value="beta-Roll"/>
    <property type="match status" value="1"/>
</dbReference>
<feature type="region of interest" description="Disordered" evidence="5">
    <location>
        <begin position="189"/>
        <end position="229"/>
    </location>
</feature>
<dbReference type="PRINTS" id="PR00313">
    <property type="entry name" value="CABNDNGRPT"/>
</dbReference>
<dbReference type="Proteomes" id="UP001589795">
    <property type="component" value="Unassembled WGS sequence"/>
</dbReference>
<dbReference type="SUPFAM" id="SSF49899">
    <property type="entry name" value="Concanavalin A-like lectins/glucanases"/>
    <property type="match status" value="1"/>
</dbReference>
<evidence type="ECO:0000313" key="8">
    <source>
        <dbReference type="Proteomes" id="UP001589795"/>
    </source>
</evidence>
<dbReference type="RefSeq" id="WP_265508220.1">
    <property type="nucleotide sequence ID" value="NZ_JAOTBE010000062.1"/>
</dbReference>
<dbReference type="InterPro" id="IPR018511">
    <property type="entry name" value="Hemolysin-typ_Ca-bd_CS"/>
</dbReference>
<dbReference type="InterPro" id="IPR011049">
    <property type="entry name" value="Serralysin-like_metalloprot_C"/>
</dbReference>
<name>A0ABV6CQ51_9RHOB</name>
<gene>
    <name evidence="7" type="ORF">ACFFIZ_17270</name>
</gene>
<evidence type="ECO:0000256" key="1">
    <source>
        <dbReference type="ARBA" id="ARBA00001913"/>
    </source>
</evidence>
<dbReference type="InterPro" id="IPR013320">
    <property type="entry name" value="ConA-like_dom_sf"/>
</dbReference>
<dbReference type="Gene3D" id="2.60.120.200">
    <property type="match status" value="1"/>
</dbReference>
<dbReference type="InterPro" id="IPR013858">
    <property type="entry name" value="Peptidase_M10B_C"/>
</dbReference>
<feature type="domain" description="Peptidase M10 serralysin C-terminal" evidence="6">
    <location>
        <begin position="134"/>
        <end position="345"/>
    </location>
</feature>
<keyword evidence="4" id="KW-0677">Repeat</keyword>
<evidence type="ECO:0000256" key="4">
    <source>
        <dbReference type="ARBA" id="ARBA00022737"/>
    </source>
</evidence>
<comment type="cofactor">
    <cofactor evidence="1">
        <name>Ca(2+)</name>
        <dbReference type="ChEBI" id="CHEBI:29108"/>
    </cofactor>
</comment>
<comment type="subcellular location">
    <subcellularLocation>
        <location evidence="2">Secreted</location>
    </subcellularLocation>
</comment>
<proteinExistence type="predicted"/>
<reference evidence="7 8" key="1">
    <citation type="submission" date="2024-09" db="EMBL/GenBank/DDBJ databases">
        <authorList>
            <person name="Sun Q."/>
            <person name="Mori K."/>
        </authorList>
    </citation>
    <scope>NUCLEOTIDE SEQUENCE [LARGE SCALE GENOMIC DNA]</scope>
    <source>
        <strain evidence="7 8">CCM 7904</strain>
    </source>
</reference>
<protein>
    <submittedName>
        <fullName evidence="7">M10 family metallopeptidase C-terminal domain-containing protein</fullName>
    </submittedName>
</protein>
<dbReference type="PROSITE" id="PS00330">
    <property type="entry name" value="HEMOLYSIN_CALCIUM"/>
    <property type="match status" value="2"/>
</dbReference>
<dbReference type="Gene3D" id="2.150.10.10">
    <property type="entry name" value="Serralysin-like metalloprotease, C-terminal"/>
    <property type="match status" value="2"/>
</dbReference>
<keyword evidence="8" id="KW-1185">Reference proteome</keyword>
<accession>A0ABV6CQ51</accession>
<dbReference type="Pfam" id="PF00353">
    <property type="entry name" value="HemolysinCabind"/>
    <property type="match status" value="1"/>
</dbReference>
<evidence type="ECO:0000256" key="2">
    <source>
        <dbReference type="ARBA" id="ARBA00004613"/>
    </source>
</evidence>
<keyword evidence="3" id="KW-0964">Secreted</keyword>
<dbReference type="Pfam" id="PF08548">
    <property type="entry name" value="Peptidase_M10_C"/>
    <property type="match status" value="1"/>
</dbReference>
<dbReference type="EMBL" id="JBHLWQ010000159">
    <property type="protein sequence ID" value="MFC0202010.1"/>
    <property type="molecule type" value="Genomic_DNA"/>
</dbReference>
<organism evidence="7 8">
    <name type="scientific">Paracoccus rhizosphaerae</name>
    <dbReference type="NCBI Taxonomy" id="1133347"/>
    <lineage>
        <taxon>Bacteria</taxon>
        <taxon>Pseudomonadati</taxon>
        <taxon>Pseudomonadota</taxon>
        <taxon>Alphaproteobacteria</taxon>
        <taxon>Rhodobacterales</taxon>
        <taxon>Paracoccaceae</taxon>
        <taxon>Paracoccus</taxon>
    </lineage>
</organism>
<evidence type="ECO:0000256" key="3">
    <source>
        <dbReference type="ARBA" id="ARBA00022525"/>
    </source>
</evidence>
<sequence>MEDEAGRHVTLTSAARPRAVIDLGFDAAQGQHLYEVTVTDDSAIFRVDGRSVAEFTSADMQGGHWNIGPMRGYADLWAVPKPQESWAGKWSDPGRPLVARLSGGDVRPDEYHSEYQLPPASGDDRIVFNGLAGVLDGGGGIDTLDASRAAGVTIDLDRAGLQKTGQGDVTILNFENVVGGAGRDRLFGNSAGNDLSGGDGNDQLEGRGGDDTLNGGAGNDKLSGAGGADELEGGAGADLMFGGVDLAPDRFIFLTVADSPAGGGHDRIGDFISGIDLIDLSNVDADSDRRGQQDLVFPNTAGTAHSLWTSAAGNGVLVQADVTGDGKADFEVLLLDLKSLDADDFLF</sequence>
<comment type="caution">
    <text evidence="7">The sequence shown here is derived from an EMBL/GenBank/DDBJ whole genome shotgun (WGS) entry which is preliminary data.</text>
</comment>
<evidence type="ECO:0000313" key="7">
    <source>
        <dbReference type="EMBL" id="MFC0202010.1"/>
    </source>
</evidence>
<evidence type="ECO:0000256" key="5">
    <source>
        <dbReference type="SAM" id="MobiDB-lite"/>
    </source>
</evidence>
<dbReference type="InterPro" id="IPR001343">
    <property type="entry name" value="Hemolysn_Ca-bd"/>
</dbReference>